<proteinExistence type="predicted"/>
<keyword evidence="2" id="KW-1185">Reference proteome</keyword>
<dbReference type="PANTHER" id="PTHR20898:SF0">
    <property type="entry name" value="DAEDALUS ON 3-RELATED"/>
    <property type="match status" value="1"/>
</dbReference>
<dbReference type="PhylomeDB" id="B4IEN2"/>
<protein>
    <submittedName>
        <fullName evidence="1">GM10586</fullName>
    </submittedName>
</protein>
<reference evidence="1 2" key="1">
    <citation type="journal article" date="2007" name="Nature">
        <title>Evolution of genes and genomes on the Drosophila phylogeny.</title>
        <authorList>
            <consortium name="Drosophila 12 Genomes Consortium"/>
            <person name="Clark A.G."/>
            <person name="Eisen M.B."/>
            <person name="Smith D.R."/>
            <person name="Bergman C.M."/>
            <person name="Oliver B."/>
            <person name="Markow T.A."/>
            <person name="Kaufman T.C."/>
            <person name="Kellis M."/>
            <person name="Gelbart W."/>
            <person name="Iyer V.N."/>
            <person name="Pollard D.A."/>
            <person name="Sackton T.B."/>
            <person name="Larracuente A.M."/>
            <person name="Singh N.D."/>
            <person name="Abad J.P."/>
            <person name="Abt D.N."/>
            <person name="Adryan B."/>
            <person name="Aguade M."/>
            <person name="Akashi H."/>
            <person name="Anderson W.W."/>
            <person name="Aquadro C.F."/>
            <person name="Ardell D.H."/>
            <person name="Arguello R."/>
            <person name="Artieri C.G."/>
            <person name="Barbash D.A."/>
            <person name="Barker D."/>
            <person name="Barsanti P."/>
            <person name="Batterham P."/>
            <person name="Batzoglou S."/>
            <person name="Begun D."/>
            <person name="Bhutkar A."/>
            <person name="Blanco E."/>
            <person name="Bosak S.A."/>
            <person name="Bradley R.K."/>
            <person name="Brand A.D."/>
            <person name="Brent M.R."/>
            <person name="Brooks A.N."/>
            <person name="Brown R.H."/>
            <person name="Butlin R.K."/>
            <person name="Caggese C."/>
            <person name="Calvi B.R."/>
            <person name="Bernardo de Carvalho A."/>
            <person name="Caspi A."/>
            <person name="Castrezana S."/>
            <person name="Celniker S.E."/>
            <person name="Chang J.L."/>
            <person name="Chapple C."/>
            <person name="Chatterji S."/>
            <person name="Chinwalla A."/>
            <person name="Civetta A."/>
            <person name="Clifton S.W."/>
            <person name="Comeron J.M."/>
            <person name="Costello J.C."/>
            <person name="Coyne J.A."/>
            <person name="Daub J."/>
            <person name="David R.G."/>
            <person name="Delcher A.L."/>
            <person name="Delehaunty K."/>
            <person name="Do C.B."/>
            <person name="Ebling H."/>
            <person name="Edwards K."/>
            <person name="Eickbush T."/>
            <person name="Evans J.D."/>
            <person name="Filipski A."/>
            <person name="Findeiss S."/>
            <person name="Freyhult E."/>
            <person name="Fulton L."/>
            <person name="Fulton R."/>
            <person name="Garcia A.C."/>
            <person name="Gardiner A."/>
            <person name="Garfield D.A."/>
            <person name="Garvin B.E."/>
            <person name="Gibson G."/>
            <person name="Gilbert D."/>
            <person name="Gnerre S."/>
            <person name="Godfrey J."/>
            <person name="Good R."/>
            <person name="Gotea V."/>
            <person name="Gravely B."/>
            <person name="Greenberg A.J."/>
            <person name="Griffiths-Jones S."/>
            <person name="Gross S."/>
            <person name="Guigo R."/>
            <person name="Gustafson E.A."/>
            <person name="Haerty W."/>
            <person name="Hahn M.W."/>
            <person name="Halligan D.L."/>
            <person name="Halpern A.L."/>
            <person name="Halter G.M."/>
            <person name="Han M.V."/>
            <person name="Heger A."/>
            <person name="Hillier L."/>
            <person name="Hinrichs A.S."/>
            <person name="Holmes I."/>
            <person name="Hoskins R.A."/>
            <person name="Hubisz M.J."/>
            <person name="Hultmark D."/>
            <person name="Huntley M.A."/>
            <person name="Jaffe D.B."/>
            <person name="Jagadeeshan S."/>
            <person name="Jeck W.R."/>
            <person name="Johnson J."/>
            <person name="Jones C.D."/>
            <person name="Jordan W.C."/>
            <person name="Karpen G.H."/>
            <person name="Kataoka E."/>
            <person name="Keightley P.D."/>
            <person name="Kheradpour P."/>
            <person name="Kirkness E.F."/>
            <person name="Koerich L.B."/>
            <person name="Kristiansen K."/>
            <person name="Kudrna D."/>
            <person name="Kulathinal R.J."/>
            <person name="Kumar S."/>
            <person name="Kwok R."/>
            <person name="Lander E."/>
            <person name="Langley C.H."/>
            <person name="Lapoint R."/>
            <person name="Lazzaro B.P."/>
            <person name="Lee S.J."/>
            <person name="Levesque L."/>
            <person name="Li R."/>
            <person name="Lin C.F."/>
            <person name="Lin M.F."/>
            <person name="Lindblad-Toh K."/>
            <person name="Llopart A."/>
            <person name="Long M."/>
            <person name="Low L."/>
            <person name="Lozovsky E."/>
            <person name="Lu J."/>
            <person name="Luo M."/>
            <person name="Machado C.A."/>
            <person name="Makalowski W."/>
            <person name="Marzo M."/>
            <person name="Matsuda M."/>
            <person name="Matzkin L."/>
            <person name="McAllister B."/>
            <person name="McBride C.S."/>
            <person name="McKernan B."/>
            <person name="McKernan K."/>
            <person name="Mendez-Lago M."/>
            <person name="Minx P."/>
            <person name="Mollenhauer M.U."/>
            <person name="Montooth K."/>
            <person name="Mount S.M."/>
            <person name="Mu X."/>
            <person name="Myers E."/>
            <person name="Negre B."/>
            <person name="Newfeld S."/>
            <person name="Nielsen R."/>
            <person name="Noor M.A."/>
            <person name="O'Grady P."/>
            <person name="Pachter L."/>
            <person name="Papaceit M."/>
            <person name="Parisi M.J."/>
            <person name="Parisi M."/>
            <person name="Parts L."/>
            <person name="Pedersen J.S."/>
            <person name="Pesole G."/>
            <person name="Phillippy A.M."/>
            <person name="Ponting C.P."/>
            <person name="Pop M."/>
            <person name="Porcelli D."/>
            <person name="Powell J.R."/>
            <person name="Prohaska S."/>
            <person name="Pruitt K."/>
            <person name="Puig M."/>
            <person name="Quesneville H."/>
            <person name="Ram K.R."/>
            <person name="Rand D."/>
            <person name="Rasmussen M.D."/>
            <person name="Reed L.K."/>
            <person name="Reenan R."/>
            <person name="Reily A."/>
            <person name="Remington K.A."/>
            <person name="Rieger T.T."/>
            <person name="Ritchie M.G."/>
            <person name="Robin C."/>
            <person name="Rogers Y.H."/>
            <person name="Rohde C."/>
            <person name="Rozas J."/>
            <person name="Rubenfield M.J."/>
            <person name="Ruiz A."/>
            <person name="Russo S."/>
            <person name="Salzberg S.L."/>
            <person name="Sanchez-Gracia A."/>
            <person name="Saranga D.J."/>
            <person name="Sato H."/>
            <person name="Schaeffer S.W."/>
            <person name="Schatz M.C."/>
            <person name="Schlenke T."/>
            <person name="Schwartz R."/>
            <person name="Segarra C."/>
            <person name="Singh R.S."/>
            <person name="Sirot L."/>
            <person name="Sirota M."/>
            <person name="Sisneros N.B."/>
            <person name="Smith C.D."/>
            <person name="Smith T.F."/>
            <person name="Spieth J."/>
            <person name="Stage D.E."/>
            <person name="Stark A."/>
            <person name="Stephan W."/>
            <person name="Strausberg R.L."/>
            <person name="Strempel S."/>
            <person name="Sturgill D."/>
            <person name="Sutton G."/>
            <person name="Sutton G.G."/>
            <person name="Tao W."/>
            <person name="Teichmann S."/>
            <person name="Tobari Y.N."/>
            <person name="Tomimura Y."/>
            <person name="Tsolas J.M."/>
            <person name="Valente V.L."/>
            <person name="Venter E."/>
            <person name="Venter J.C."/>
            <person name="Vicario S."/>
            <person name="Vieira F.G."/>
            <person name="Vilella A.J."/>
            <person name="Villasante A."/>
            <person name="Walenz B."/>
            <person name="Wang J."/>
            <person name="Wasserman M."/>
            <person name="Watts T."/>
            <person name="Wilson D."/>
            <person name="Wilson R.K."/>
            <person name="Wing R.A."/>
            <person name="Wolfner M.F."/>
            <person name="Wong A."/>
            <person name="Wong G.K."/>
            <person name="Wu C.I."/>
            <person name="Wu G."/>
            <person name="Yamamoto D."/>
            <person name="Yang H.P."/>
            <person name="Yang S.P."/>
            <person name="Yorke J.A."/>
            <person name="Yoshida K."/>
            <person name="Zdobnov E."/>
            <person name="Zhang P."/>
            <person name="Zhang Y."/>
            <person name="Zimin A.V."/>
            <person name="Baldwin J."/>
            <person name="Abdouelleil A."/>
            <person name="Abdulkadir J."/>
            <person name="Abebe A."/>
            <person name="Abera B."/>
            <person name="Abreu J."/>
            <person name="Acer S.C."/>
            <person name="Aftuck L."/>
            <person name="Alexander A."/>
            <person name="An P."/>
            <person name="Anderson E."/>
            <person name="Anderson S."/>
            <person name="Arachi H."/>
            <person name="Azer M."/>
            <person name="Bachantsang P."/>
            <person name="Barry A."/>
            <person name="Bayul T."/>
            <person name="Berlin A."/>
            <person name="Bessette D."/>
            <person name="Bloom T."/>
            <person name="Blye J."/>
            <person name="Boguslavskiy L."/>
            <person name="Bonnet C."/>
            <person name="Boukhgalter B."/>
            <person name="Bourzgui I."/>
            <person name="Brown A."/>
            <person name="Cahill P."/>
            <person name="Channer S."/>
            <person name="Cheshatsang Y."/>
            <person name="Chuda L."/>
            <person name="Citroen M."/>
            <person name="Collymore A."/>
            <person name="Cooke P."/>
            <person name="Costello M."/>
            <person name="D'Aco K."/>
            <person name="Daza R."/>
            <person name="De Haan G."/>
            <person name="DeGray S."/>
            <person name="DeMaso C."/>
            <person name="Dhargay N."/>
            <person name="Dooley K."/>
            <person name="Dooley E."/>
            <person name="Doricent M."/>
            <person name="Dorje P."/>
            <person name="Dorjee K."/>
            <person name="Dupes A."/>
            <person name="Elong R."/>
            <person name="Falk J."/>
            <person name="Farina A."/>
            <person name="Faro S."/>
            <person name="Ferguson D."/>
            <person name="Fisher S."/>
            <person name="Foley C.D."/>
            <person name="Franke A."/>
            <person name="Friedrich D."/>
            <person name="Gadbois L."/>
            <person name="Gearin G."/>
            <person name="Gearin C.R."/>
            <person name="Giannoukos G."/>
            <person name="Goode T."/>
            <person name="Graham J."/>
            <person name="Grandbois E."/>
            <person name="Grewal S."/>
            <person name="Gyaltsen K."/>
            <person name="Hafez N."/>
            <person name="Hagos B."/>
            <person name="Hall J."/>
            <person name="Henson C."/>
            <person name="Hollinger A."/>
            <person name="Honan T."/>
            <person name="Huard M.D."/>
            <person name="Hughes L."/>
            <person name="Hurhula B."/>
            <person name="Husby M.E."/>
            <person name="Kamat A."/>
            <person name="Kanga B."/>
            <person name="Kashin S."/>
            <person name="Khazanovich D."/>
            <person name="Kisner P."/>
            <person name="Lance K."/>
            <person name="Lara M."/>
            <person name="Lee W."/>
            <person name="Lennon N."/>
            <person name="Letendre F."/>
            <person name="LeVine R."/>
            <person name="Lipovsky A."/>
            <person name="Liu X."/>
            <person name="Liu J."/>
            <person name="Liu S."/>
            <person name="Lokyitsang T."/>
            <person name="Lokyitsang Y."/>
            <person name="Lubonja R."/>
            <person name="Lui A."/>
            <person name="MacDonald P."/>
            <person name="Magnisalis V."/>
            <person name="Maru K."/>
            <person name="Matthews C."/>
            <person name="McCusker W."/>
            <person name="McDonough S."/>
            <person name="Mehta T."/>
            <person name="Meldrim J."/>
            <person name="Meneus L."/>
            <person name="Mihai O."/>
            <person name="Mihalev A."/>
            <person name="Mihova T."/>
            <person name="Mittelman R."/>
            <person name="Mlenga V."/>
            <person name="Montmayeur A."/>
            <person name="Mulrain L."/>
            <person name="Navidi A."/>
            <person name="Naylor J."/>
            <person name="Negash T."/>
            <person name="Nguyen T."/>
            <person name="Nguyen N."/>
            <person name="Nicol R."/>
            <person name="Norbu C."/>
            <person name="Norbu N."/>
            <person name="Novod N."/>
            <person name="O'Neill B."/>
            <person name="Osman S."/>
            <person name="Markiewicz E."/>
            <person name="Oyono O.L."/>
            <person name="Patti C."/>
            <person name="Phunkhang P."/>
            <person name="Pierre F."/>
            <person name="Priest M."/>
            <person name="Raghuraman S."/>
            <person name="Rege F."/>
            <person name="Reyes R."/>
            <person name="Rise C."/>
            <person name="Rogov P."/>
            <person name="Ross K."/>
            <person name="Ryan E."/>
            <person name="Settipalli S."/>
            <person name="Shea T."/>
            <person name="Sherpa N."/>
            <person name="Shi L."/>
            <person name="Shih D."/>
            <person name="Sparrow T."/>
            <person name="Spaulding J."/>
            <person name="Stalker J."/>
            <person name="Stange-Thomann N."/>
            <person name="Stavropoulos S."/>
            <person name="Stone C."/>
            <person name="Strader C."/>
            <person name="Tesfaye S."/>
            <person name="Thomson T."/>
            <person name="Thoulutsang Y."/>
            <person name="Thoulutsang D."/>
            <person name="Topham K."/>
            <person name="Topping I."/>
            <person name="Tsamla T."/>
            <person name="Vassiliev H."/>
            <person name="Vo A."/>
            <person name="Wangchuk T."/>
            <person name="Wangdi T."/>
            <person name="Weiand M."/>
            <person name="Wilkinson J."/>
            <person name="Wilson A."/>
            <person name="Yadav S."/>
            <person name="Young G."/>
            <person name="Yu Q."/>
            <person name="Zembek L."/>
            <person name="Zhong D."/>
            <person name="Zimmer A."/>
            <person name="Zwirko Z."/>
            <person name="Jaffe D.B."/>
            <person name="Alvarez P."/>
            <person name="Brockman W."/>
            <person name="Butler J."/>
            <person name="Chin C."/>
            <person name="Gnerre S."/>
            <person name="Grabherr M."/>
            <person name="Kleber M."/>
            <person name="Mauceli E."/>
            <person name="MacCallum I."/>
        </authorList>
    </citation>
    <scope>NUCLEOTIDE SEQUENCE [LARGE SCALE GENOMIC DNA]</scope>
    <source>
        <strain evidence="2">Rob3c / Tucson 14021-0248.25</strain>
    </source>
</reference>
<dbReference type="PANTHER" id="PTHR20898">
    <property type="entry name" value="DAEDALUS ON 3-RELATED-RELATED"/>
    <property type="match status" value="1"/>
</dbReference>
<sequence length="181" mass="21686">MKTLYFICGLYFLMDVAKCENRKLRIFFDEFAIKYKVPDVFEKMDCNLYQANNRSYVNAEMKLKREVADFNVRAVMEFWKPNAQTKMKLYDVRLDGCLILRTIHKNKLFYFYVKSFKKHSKAILSCPFKANFTYKMDDWFLDEEEMPPFAPVGQFRTVTEYFNQQRLIIRVVAHGAILPRS</sequence>
<dbReference type="HOGENOM" id="CLU_129483_0_0_1"/>
<accession>B4IEN2</accession>
<name>B4IEN2_DROSE</name>
<dbReference type="Pfam" id="PF06477">
    <property type="entry name" value="DUF1091"/>
    <property type="match status" value="1"/>
</dbReference>
<evidence type="ECO:0000313" key="1">
    <source>
        <dbReference type="EMBL" id="EDW46059.1"/>
    </source>
</evidence>
<organism evidence="2">
    <name type="scientific">Drosophila sechellia</name>
    <name type="common">Fruit fly</name>
    <dbReference type="NCBI Taxonomy" id="7238"/>
    <lineage>
        <taxon>Eukaryota</taxon>
        <taxon>Metazoa</taxon>
        <taxon>Ecdysozoa</taxon>
        <taxon>Arthropoda</taxon>
        <taxon>Hexapoda</taxon>
        <taxon>Insecta</taxon>
        <taxon>Pterygota</taxon>
        <taxon>Neoptera</taxon>
        <taxon>Endopterygota</taxon>
        <taxon>Diptera</taxon>
        <taxon>Brachycera</taxon>
        <taxon>Muscomorpha</taxon>
        <taxon>Ephydroidea</taxon>
        <taxon>Drosophilidae</taxon>
        <taxon>Drosophila</taxon>
        <taxon>Sophophora</taxon>
    </lineage>
</organism>
<dbReference type="Proteomes" id="UP000001292">
    <property type="component" value="Unassembled WGS sequence"/>
</dbReference>
<dbReference type="InterPro" id="IPR010512">
    <property type="entry name" value="DUF1091"/>
</dbReference>
<gene>
    <name evidence="1" type="primary">Dsec\GM10586</name>
    <name evidence="1" type="ORF">Dsec_GM10586</name>
</gene>
<dbReference type="EMBL" id="CH480831">
    <property type="protein sequence ID" value="EDW46059.1"/>
    <property type="molecule type" value="Genomic_DNA"/>
</dbReference>
<dbReference type="OrthoDB" id="8020757at2759"/>
<dbReference type="SMART" id="SM00697">
    <property type="entry name" value="DM8"/>
    <property type="match status" value="1"/>
</dbReference>
<evidence type="ECO:0000313" key="2">
    <source>
        <dbReference type="Proteomes" id="UP000001292"/>
    </source>
</evidence>
<dbReference type="AlphaFoldDB" id="B4IEN2"/>
<dbReference type="KEGG" id="dse:6617884"/>
<dbReference type="OMA" id="IFFDEFA"/>